<dbReference type="Proteomes" id="UP000621856">
    <property type="component" value="Unassembled WGS sequence"/>
</dbReference>
<organism evidence="2 4">
    <name type="scientific">Aquisalinus luteolus</name>
    <dbReference type="NCBI Taxonomy" id="1566827"/>
    <lineage>
        <taxon>Bacteria</taxon>
        <taxon>Pseudomonadati</taxon>
        <taxon>Pseudomonadota</taxon>
        <taxon>Alphaproteobacteria</taxon>
        <taxon>Parvularculales</taxon>
        <taxon>Parvularculaceae</taxon>
        <taxon>Aquisalinus</taxon>
    </lineage>
</organism>
<evidence type="ECO:0000313" key="4">
    <source>
        <dbReference type="Proteomes" id="UP000621856"/>
    </source>
</evidence>
<dbReference type="Proteomes" id="UP000818603">
    <property type="component" value="Unassembled WGS sequence"/>
</dbReference>
<sequence>MTRDEIANIVKTTIAEEFSYDKEKISEQTVAADVPGWDSFSHGVLIMQIESEVKVELPVDKIMEAANVGELIDLINTELK</sequence>
<evidence type="ECO:0000313" key="2">
    <source>
        <dbReference type="EMBL" id="GGI01699.1"/>
    </source>
</evidence>
<proteinExistence type="predicted"/>
<accession>A0A8J3A610</accession>
<gene>
    <name evidence="3" type="ORF">FF098_016530</name>
    <name evidence="2" type="ORF">GCM10011355_32970</name>
</gene>
<keyword evidence="5" id="KW-1185">Reference proteome</keyword>
<dbReference type="EMBL" id="BMGZ01000004">
    <property type="protein sequence ID" value="GGI01699.1"/>
    <property type="molecule type" value="Genomic_DNA"/>
</dbReference>
<dbReference type="EMBL" id="VCJR02000006">
    <property type="protein sequence ID" value="NHK29517.1"/>
    <property type="molecule type" value="Genomic_DNA"/>
</dbReference>
<dbReference type="PROSITE" id="PS50075">
    <property type="entry name" value="CARRIER"/>
    <property type="match status" value="1"/>
</dbReference>
<dbReference type="Gene3D" id="1.10.1200.10">
    <property type="entry name" value="ACP-like"/>
    <property type="match status" value="1"/>
</dbReference>
<dbReference type="SUPFAM" id="SSF47336">
    <property type="entry name" value="ACP-like"/>
    <property type="match status" value="1"/>
</dbReference>
<dbReference type="InterPro" id="IPR009081">
    <property type="entry name" value="PP-bd_ACP"/>
</dbReference>
<reference evidence="3 5" key="2">
    <citation type="submission" date="2020-02" db="EMBL/GenBank/DDBJ databases">
        <title>Genome sequence of Parvularcula flava strain NH6-79.</title>
        <authorList>
            <person name="Abdul Karim M.H."/>
            <person name="Lam M.Q."/>
            <person name="Chen S.J."/>
            <person name="Yahya A."/>
            <person name="Shahir S."/>
            <person name="Shamsir M.S."/>
            <person name="Chong C.S."/>
        </authorList>
    </citation>
    <scope>NUCLEOTIDE SEQUENCE [LARGE SCALE GENOMIC DNA]</scope>
    <source>
        <strain evidence="3 5">NH6-79</strain>
    </source>
</reference>
<reference evidence="2" key="1">
    <citation type="journal article" date="2014" name="Int. J. Syst. Evol. Microbiol.">
        <title>Complete genome sequence of Corynebacterium casei LMG S-19264T (=DSM 44701T), isolated from a smear-ripened cheese.</title>
        <authorList>
            <consortium name="US DOE Joint Genome Institute (JGI-PGF)"/>
            <person name="Walter F."/>
            <person name="Albersmeier A."/>
            <person name="Kalinowski J."/>
            <person name="Ruckert C."/>
        </authorList>
    </citation>
    <scope>NUCLEOTIDE SEQUENCE</scope>
    <source>
        <strain evidence="2">CGMCC 1.14984</strain>
    </source>
</reference>
<feature type="domain" description="Carrier" evidence="1">
    <location>
        <begin position="4"/>
        <end position="79"/>
    </location>
</feature>
<evidence type="ECO:0000313" key="3">
    <source>
        <dbReference type="EMBL" id="NHK29517.1"/>
    </source>
</evidence>
<name>A0A8J3A610_9PROT</name>
<dbReference type="InterPro" id="IPR036736">
    <property type="entry name" value="ACP-like_sf"/>
</dbReference>
<protein>
    <submittedName>
        <fullName evidence="3">Acyl carrier protein</fullName>
    </submittedName>
</protein>
<dbReference type="Pfam" id="PF00550">
    <property type="entry name" value="PP-binding"/>
    <property type="match status" value="1"/>
</dbReference>
<evidence type="ECO:0000313" key="5">
    <source>
        <dbReference type="Proteomes" id="UP000818603"/>
    </source>
</evidence>
<reference evidence="2" key="3">
    <citation type="submission" date="2020-09" db="EMBL/GenBank/DDBJ databases">
        <authorList>
            <person name="Sun Q."/>
            <person name="Zhou Y."/>
        </authorList>
    </citation>
    <scope>NUCLEOTIDE SEQUENCE</scope>
    <source>
        <strain evidence="2">CGMCC 1.14984</strain>
    </source>
</reference>
<comment type="caution">
    <text evidence="2">The sequence shown here is derived from an EMBL/GenBank/DDBJ whole genome shotgun (WGS) entry which is preliminary data.</text>
</comment>
<dbReference type="RefSeq" id="WP_155142662.1">
    <property type="nucleotide sequence ID" value="NZ_BMGZ01000004.1"/>
</dbReference>
<dbReference type="AlphaFoldDB" id="A0A8J3A610"/>
<evidence type="ECO:0000259" key="1">
    <source>
        <dbReference type="PROSITE" id="PS50075"/>
    </source>
</evidence>